<evidence type="ECO:0000256" key="1">
    <source>
        <dbReference type="SAM" id="MobiDB-lite"/>
    </source>
</evidence>
<dbReference type="GO" id="GO:0008270">
    <property type="term" value="F:zinc ion binding"/>
    <property type="evidence" value="ECO:0007669"/>
    <property type="project" value="InterPro"/>
</dbReference>
<dbReference type="PANTHER" id="PTHR46888:SF13">
    <property type="entry name" value="RIBONUCLEASE H"/>
    <property type="match status" value="1"/>
</dbReference>
<dbReference type="Pfam" id="PF02023">
    <property type="entry name" value="SCAN"/>
    <property type="match status" value="1"/>
</dbReference>
<name>A0A3B3T9V3_9TELE</name>
<dbReference type="GO" id="GO:0003676">
    <property type="term" value="F:nucleic acid binding"/>
    <property type="evidence" value="ECO:0007669"/>
    <property type="project" value="InterPro"/>
</dbReference>
<protein>
    <recommendedName>
        <fullName evidence="2">SCAN box domain-containing protein</fullName>
    </recommendedName>
</protein>
<feature type="compositionally biased region" description="Low complexity" evidence="1">
    <location>
        <begin position="157"/>
        <end position="168"/>
    </location>
</feature>
<evidence type="ECO:0000259" key="2">
    <source>
        <dbReference type="Pfam" id="PF02023"/>
    </source>
</evidence>
<dbReference type="Ensembl" id="ENSPKIT00000020080.1">
    <property type="protein sequence ID" value="ENSPKIP00000039081.1"/>
    <property type="gene ID" value="ENSPKIG00000016591.1"/>
</dbReference>
<evidence type="ECO:0000313" key="4">
    <source>
        <dbReference type="Proteomes" id="UP000261540"/>
    </source>
</evidence>
<organism evidence="3 4">
    <name type="scientific">Paramormyrops kingsleyae</name>
    <dbReference type="NCBI Taxonomy" id="1676925"/>
    <lineage>
        <taxon>Eukaryota</taxon>
        <taxon>Metazoa</taxon>
        <taxon>Chordata</taxon>
        <taxon>Craniata</taxon>
        <taxon>Vertebrata</taxon>
        <taxon>Euteleostomi</taxon>
        <taxon>Actinopterygii</taxon>
        <taxon>Neopterygii</taxon>
        <taxon>Teleostei</taxon>
        <taxon>Osteoglossocephala</taxon>
        <taxon>Osteoglossomorpha</taxon>
        <taxon>Osteoglossiformes</taxon>
        <taxon>Mormyridae</taxon>
        <taxon>Paramormyrops</taxon>
    </lineage>
</organism>
<dbReference type="Proteomes" id="UP000261540">
    <property type="component" value="Unplaced"/>
</dbReference>
<reference evidence="3" key="2">
    <citation type="submission" date="2025-09" db="UniProtKB">
        <authorList>
            <consortium name="Ensembl"/>
        </authorList>
    </citation>
    <scope>IDENTIFICATION</scope>
</reference>
<dbReference type="SUPFAM" id="SSF57756">
    <property type="entry name" value="Retrovirus zinc finger-like domains"/>
    <property type="match status" value="1"/>
</dbReference>
<feature type="domain" description="SCAN box" evidence="2">
    <location>
        <begin position="272"/>
        <end position="359"/>
    </location>
</feature>
<dbReference type="Gene3D" id="1.10.4020.10">
    <property type="entry name" value="DNA breaking-rejoining enzymes"/>
    <property type="match status" value="1"/>
</dbReference>
<dbReference type="PANTHER" id="PTHR46888">
    <property type="entry name" value="ZINC KNUCKLE DOMAINCONTAINING PROTEIN-RELATED"/>
    <property type="match status" value="1"/>
</dbReference>
<feature type="compositionally biased region" description="Polar residues" evidence="1">
    <location>
        <begin position="173"/>
        <end position="182"/>
    </location>
</feature>
<dbReference type="AlphaFoldDB" id="A0A3B3T9V3"/>
<dbReference type="InterPro" id="IPR003309">
    <property type="entry name" value="SCAN_dom"/>
</dbReference>
<dbReference type="STRING" id="1676925.ENSPKIP00000039081"/>
<dbReference type="InterPro" id="IPR036875">
    <property type="entry name" value="Znf_CCHC_sf"/>
</dbReference>
<dbReference type="GeneTree" id="ENSGT00940000165751"/>
<sequence length="705" mass="78340">MATFDLLEFTLSPTQEQFDNYRKSDLVAIAGFFNVVVPVGASKQEIKQVLQDDLVTQGILLEPGDLSGVASCGSWRPGVPATHGSQGSRLALLTIRLRELELEIKRQDFQAQLLQIRALEMEADRDAALQKARVGQPQPIPQLCKVSLPLGTARSTASLARASASPPDDASHPCTQSPTVPTRSPEREYIGFHVSHHIGLVPIFRESKVDAYFPIFECIATTLNWPRHLWSLLLQCKLVGKAQEVCLALSLEQSLDYDFLKATVLRAYELVPEAYRQNFRKVCKSASQTHMEFAREKSLLFDKWSTASGVTDFHQLNELLLLEEFKNCVPDRVVIYLNEQKVTSLTEATTLADEFVLTHRTVFAPTPLPRKPYPRSVPPPEKAAPTTPPVEIRECFYCHEVGHLISVCPALRRKNAHLAVKKVHVAHCIVVSPPTHTIEPVFQPFVFPGFVSLKDSDVKCPITILCDTGAAQSFMLDNVLPFTNSTYSGYDVLVQGIELGTVRVPLYQVYLKTDFSGFLKVAVRPRLPVSGITFILGNDITRGKVVPLPEIASEPAYCSDDLARDYPAVFPTCVLTRSQARKLMDIDLADTFMGDPVVSVLPQCHSIEPVLEKQVSPQVLATDSMCTWGELISTQGADPSLKECFDLAVEKADLADHPVAYFKDHKVLMRKWTPPQSPKEWATLFQVVVPCSYRSHVLALAHSHP</sequence>
<evidence type="ECO:0000313" key="3">
    <source>
        <dbReference type="Ensembl" id="ENSPKIP00000039081.1"/>
    </source>
</evidence>
<dbReference type="InterPro" id="IPR038269">
    <property type="entry name" value="SCAN_sf"/>
</dbReference>
<reference evidence="3" key="1">
    <citation type="submission" date="2025-08" db="UniProtKB">
        <authorList>
            <consortium name="Ensembl"/>
        </authorList>
    </citation>
    <scope>IDENTIFICATION</scope>
</reference>
<dbReference type="SUPFAM" id="SSF47353">
    <property type="entry name" value="Retrovirus capsid dimerization domain-like"/>
    <property type="match status" value="1"/>
</dbReference>
<accession>A0A3B3T9V3</accession>
<proteinExistence type="predicted"/>
<dbReference type="Gene3D" id="4.10.60.10">
    <property type="entry name" value="Zinc finger, CCHC-type"/>
    <property type="match status" value="1"/>
</dbReference>
<keyword evidence="4" id="KW-1185">Reference proteome</keyword>
<feature type="region of interest" description="Disordered" evidence="1">
    <location>
        <begin position="157"/>
        <end position="183"/>
    </location>
</feature>